<protein>
    <submittedName>
        <fullName evidence="1">Uncharacterized protein</fullName>
    </submittedName>
</protein>
<gene>
    <name evidence="1" type="ORF">F6J89_09765</name>
</gene>
<accession>A0A6B3NBE3</accession>
<sequence length="65" mass="7492">MPLGQSPTFCTEAFFDFPELSELLELGLAQRDYQILRLTEIGIERSDTIGSWLFSEQVSQLMETY</sequence>
<evidence type="ECO:0000313" key="1">
    <source>
        <dbReference type="EMBL" id="NER27902.1"/>
    </source>
</evidence>
<reference evidence="1" key="1">
    <citation type="submission" date="2019-11" db="EMBL/GenBank/DDBJ databases">
        <title>Genomic insights into an expanded diversity of filamentous marine cyanobacteria reveals the extraordinary biosynthetic potential of Moorea and Okeania.</title>
        <authorList>
            <person name="Ferreira Leao T."/>
            <person name="Wang M."/>
            <person name="Moss N."/>
            <person name="Da Silva R."/>
            <person name="Sanders J."/>
            <person name="Nurk S."/>
            <person name="Gurevich A."/>
            <person name="Humphrey G."/>
            <person name="Reher R."/>
            <person name="Zhu Q."/>
            <person name="Belda-Ferre P."/>
            <person name="Glukhov E."/>
            <person name="Rex R."/>
            <person name="Dorrestein P.C."/>
            <person name="Knight R."/>
            <person name="Pevzner P."/>
            <person name="Gerwick W.H."/>
            <person name="Gerwick L."/>
        </authorList>
    </citation>
    <scope>NUCLEOTIDE SEQUENCE</scope>
    <source>
        <strain evidence="1">SIO1C4</strain>
    </source>
</reference>
<proteinExistence type="predicted"/>
<name>A0A6B3NBE3_9CYAN</name>
<dbReference type="EMBL" id="JAAHFQ010000147">
    <property type="protein sequence ID" value="NER27902.1"/>
    <property type="molecule type" value="Genomic_DNA"/>
</dbReference>
<dbReference type="AlphaFoldDB" id="A0A6B3NBE3"/>
<organism evidence="1">
    <name type="scientific">Symploca sp. SIO1C4</name>
    <dbReference type="NCBI Taxonomy" id="2607765"/>
    <lineage>
        <taxon>Bacteria</taxon>
        <taxon>Bacillati</taxon>
        <taxon>Cyanobacteriota</taxon>
        <taxon>Cyanophyceae</taxon>
        <taxon>Coleofasciculales</taxon>
        <taxon>Coleofasciculaceae</taxon>
        <taxon>Symploca</taxon>
    </lineage>
</organism>
<comment type="caution">
    <text evidence="1">The sequence shown here is derived from an EMBL/GenBank/DDBJ whole genome shotgun (WGS) entry which is preliminary data.</text>
</comment>